<dbReference type="AlphaFoldDB" id="Z9JIX3"/>
<sequence length="64" mass="7441">MDQVFNVMYGMNIDVVCMDIISDLEESLYFPDLNPAAHWMLTETHAPEGARYTSAQRNDVWMEK</sequence>
<gene>
    <name evidence="1" type="ORF">AF72_06460</name>
</gene>
<reference evidence="1 2" key="1">
    <citation type="journal article" date="2014" name="Genome Announc.">
        <title>Draft Genome Sequence of Xylella fastidiosa Pear Leaf Scorch Strain in Taiwan.</title>
        <authorList>
            <person name="Su C.C."/>
            <person name="Deng W.L."/>
            <person name="Jan F.J."/>
            <person name="Chang C.J."/>
            <person name="Huang H."/>
            <person name="Chen J."/>
        </authorList>
    </citation>
    <scope>NUCLEOTIDE SEQUENCE [LARGE SCALE GENOMIC DNA]</scope>
    <source>
        <strain evidence="1 2">PLS229</strain>
    </source>
</reference>
<evidence type="ECO:0000313" key="1">
    <source>
        <dbReference type="EMBL" id="EWS78360.1"/>
    </source>
</evidence>
<comment type="caution">
    <text evidence="1">The sequence shown here is derived from an EMBL/GenBank/DDBJ whole genome shotgun (WGS) entry which is preliminary data.</text>
</comment>
<dbReference type="KEGG" id="xtw:AB672_01240"/>
<dbReference type="PATRIC" id="fig|1444770.3.peg.1541"/>
<dbReference type="EMBL" id="JDSQ01000008">
    <property type="protein sequence ID" value="EWS78360.1"/>
    <property type="molecule type" value="Genomic_DNA"/>
</dbReference>
<accession>Z9JIX3</accession>
<protein>
    <submittedName>
        <fullName evidence="1">Uncharacterized protein</fullName>
    </submittedName>
</protein>
<dbReference type="Proteomes" id="UP000020406">
    <property type="component" value="Unassembled WGS sequence"/>
</dbReference>
<name>Z9JIX3_9GAMM</name>
<proteinExistence type="predicted"/>
<evidence type="ECO:0000313" key="2">
    <source>
        <dbReference type="Proteomes" id="UP000020406"/>
    </source>
</evidence>
<organism evidence="1 2">
    <name type="scientific">Xylella taiwanensis</name>
    <dbReference type="NCBI Taxonomy" id="1444770"/>
    <lineage>
        <taxon>Bacteria</taxon>
        <taxon>Pseudomonadati</taxon>
        <taxon>Pseudomonadota</taxon>
        <taxon>Gammaproteobacteria</taxon>
        <taxon>Lysobacterales</taxon>
        <taxon>Lysobacteraceae</taxon>
        <taxon>Xylella</taxon>
    </lineage>
</organism>